<feature type="transmembrane region" description="Helical" evidence="1">
    <location>
        <begin position="21"/>
        <end position="39"/>
    </location>
</feature>
<dbReference type="Proteomes" id="UP001589605">
    <property type="component" value="Unassembled WGS sequence"/>
</dbReference>
<proteinExistence type="predicted"/>
<keyword evidence="3" id="KW-1185">Reference proteome</keyword>
<feature type="transmembrane region" description="Helical" evidence="1">
    <location>
        <begin position="174"/>
        <end position="194"/>
    </location>
</feature>
<feature type="transmembrane region" description="Helical" evidence="1">
    <location>
        <begin position="244"/>
        <end position="264"/>
    </location>
</feature>
<comment type="caution">
    <text evidence="2">The sequence shown here is derived from an EMBL/GenBank/DDBJ whole genome shotgun (WGS) entry which is preliminary data.</text>
</comment>
<evidence type="ECO:0000256" key="1">
    <source>
        <dbReference type="SAM" id="Phobius"/>
    </source>
</evidence>
<feature type="transmembrane region" description="Helical" evidence="1">
    <location>
        <begin position="395"/>
        <end position="416"/>
    </location>
</feature>
<feature type="transmembrane region" description="Helical" evidence="1">
    <location>
        <begin position="423"/>
        <end position="440"/>
    </location>
</feature>
<feature type="transmembrane region" description="Helical" evidence="1">
    <location>
        <begin position="106"/>
        <end position="125"/>
    </location>
</feature>
<keyword evidence="1" id="KW-1133">Transmembrane helix</keyword>
<gene>
    <name evidence="2" type="ORF">ACFFVB_15670</name>
</gene>
<dbReference type="EMBL" id="JBHMEZ010000013">
    <property type="protein sequence ID" value="MFB9054528.1"/>
    <property type="molecule type" value="Genomic_DNA"/>
</dbReference>
<protein>
    <recommendedName>
        <fullName evidence="4">Oligosaccharide repeat unit polymerase</fullName>
    </recommendedName>
</protein>
<name>A0ABV5F503_9FLAO</name>
<reference evidence="2 3" key="1">
    <citation type="submission" date="2024-09" db="EMBL/GenBank/DDBJ databases">
        <authorList>
            <person name="Sun Q."/>
            <person name="Mori K."/>
        </authorList>
    </citation>
    <scope>NUCLEOTIDE SEQUENCE [LARGE SCALE GENOMIC DNA]</scope>
    <source>
        <strain evidence="2 3">CECT 8286</strain>
    </source>
</reference>
<dbReference type="RefSeq" id="WP_382384167.1">
    <property type="nucleotide sequence ID" value="NZ_JBHMEZ010000013.1"/>
</dbReference>
<organism evidence="2 3">
    <name type="scientific">Formosa undariae</name>
    <dbReference type="NCBI Taxonomy" id="1325436"/>
    <lineage>
        <taxon>Bacteria</taxon>
        <taxon>Pseudomonadati</taxon>
        <taxon>Bacteroidota</taxon>
        <taxon>Flavobacteriia</taxon>
        <taxon>Flavobacteriales</taxon>
        <taxon>Flavobacteriaceae</taxon>
        <taxon>Formosa</taxon>
    </lineage>
</organism>
<feature type="transmembrane region" description="Helical" evidence="1">
    <location>
        <begin position="446"/>
        <end position="467"/>
    </location>
</feature>
<keyword evidence="1" id="KW-0812">Transmembrane</keyword>
<feature type="transmembrane region" description="Helical" evidence="1">
    <location>
        <begin position="371"/>
        <end position="389"/>
    </location>
</feature>
<feature type="transmembrane region" description="Helical" evidence="1">
    <location>
        <begin position="215"/>
        <end position="238"/>
    </location>
</feature>
<feature type="transmembrane region" description="Helical" evidence="1">
    <location>
        <begin position="146"/>
        <end position="168"/>
    </location>
</feature>
<evidence type="ECO:0000313" key="3">
    <source>
        <dbReference type="Proteomes" id="UP001589605"/>
    </source>
</evidence>
<evidence type="ECO:0000313" key="2">
    <source>
        <dbReference type="EMBL" id="MFB9054528.1"/>
    </source>
</evidence>
<sequence length="477" mass="54456">MSNALTIYYPFLEKSLLFDKVKGIITLLGILLVICSILGETSFLIVPSFVLLYFIFSWFAVDNYPPAILIGLLYQWMQVSVKVLYATLTFTSLESLTDFPNHIVDAYLLSCLGLLAMSFGIKSMLKKIKISYTTIYSYIKSINTKKALLGYLMFSFGASILFQLRFVIPGLFQGIVALGYIKWSLFFIVFYMSFKQKKNITLLKLVIAYEFLMGFVSYFADFKTIIFIGLICYLSIGTFKKKQIPLFIMLFIGMLYIALAWTAVKMDYREYLNQGSSQQVIKVDGGDAFSYIINSLTNVSSEKLGDAGIDLLDRISYIDYFSSCMSYVPEQRPFENGLLTKNTIMHILVPRIINPSKPAIDDSKHLTEYTGIFYADAAMGVSFALGYVPDFYIDYGPFFMILALFLFGKGIGFIIFSIHKTSLNSLWAMAIMVPLFLLLYKFENSLIKFVGNLVMFWMVAFLFNKYVAKRIETFMKM</sequence>
<keyword evidence="1" id="KW-0472">Membrane</keyword>
<evidence type="ECO:0008006" key="4">
    <source>
        <dbReference type="Google" id="ProtNLM"/>
    </source>
</evidence>
<accession>A0ABV5F503</accession>